<keyword evidence="4" id="KW-1185">Reference proteome</keyword>
<dbReference type="Proteomes" id="UP001211907">
    <property type="component" value="Unassembled WGS sequence"/>
</dbReference>
<gene>
    <name evidence="3" type="ORF">HK100_008753</name>
</gene>
<reference evidence="3" key="1">
    <citation type="submission" date="2020-05" db="EMBL/GenBank/DDBJ databases">
        <title>Phylogenomic resolution of chytrid fungi.</title>
        <authorList>
            <person name="Stajich J.E."/>
            <person name="Amses K."/>
            <person name="Simmons R."/>
            <person name="Seto K."/>
            <person name="Myers J."/>
            <person name="Bonds A."/>
            <person name="Quandt C.A."/>
            <person name="Barry K."/>
            <person name="Liu P."/>
            <person name="Grigoriev I."/>
            <person name="Longcore J.E."/>
            <person name="James T.Y."/>
        </authorList>
    </citation>
    <scope>NUCLEOTIDE SEQUENCE</scope>
    <source>
        <strain evidence="3">JEL0513</strain>
    </source>
</reference>
<evidence type="ECO:0000256" key="2">
    <source>
        <dbReference type="SAM" id="MobiDB-lite"/>
    </source>
</evidence>
<comment type="caution">
    <text evidence="3">The sequence shown here is derived from an EMBL/GenBank/DDBJ whole genome shotgun (WGS) entry which is preliminary data.</text>
</comment>
<protein>
    <submittedName>
        <fullName evidence="3">Uncharacterized protein</fullName>
    </submittedName>
</protein>
<evidence type="ECO:0000313" key="3">
    <source>
        <dbReference type="EMBL" id="KAJ3129238.1"/>
    </source>
</evidence>
<accession>A0AAD5T404</accession>
<feature type="coiled-coil region" evidence="1">
    <location>
        <begin position="4"/>
        <end position="31"/>
    </location>
</feature>
<sequence length="543" mass="60576">MMDENKLIQRLADARIELEAALAECKTAQSVFYDPPHSAAKSRARVHLSTTLSFLAKSRIFAPSTSITSIPVVCSLENAQPILDNPFYNYALAKLELGNLLLLENDFPGAVNEFSDAAVVFPFSSRVFLALGNAMRCCGGPCDSVEDVLRKAIDVAEFYQNERSEYSKRSKTQRIRQPIIENDSDNDSEQEEQEENDDWLYTDNVTAEVTAGTITAKNALILLFLQQNRITEAAPLLASLGYKFRLSSAVLAYSIPPSLTTPPTTAPVPFVKAIDNALPQDALDHLRNCFARDSVFWREHFYCPDTPYFSYTHPLKEGEGVKQEWNAMDQIIKFVYGKAVLLFPEVRKAKAAEWWVHSRGPTLVTNQRLGDPLADKGWLVVAKVNRLVCFDGSVLHGVVPGRGECEEGCDGRRTSFMVAFWENIDLNPSPENIPGSARPFPYTIKNGITWPKNHALRSPESWPGIGAVSIEQLDHVAPIRLNTIWEEIVYNAAASNRTVAIATKDEVDCSGRINTERGNVEEEMEYSKSELGLPNYNLVFQGF</sequence>
<feature type="compositionally biased region" description="Acidic residues" evidence="2">
    <location>
        <begin position="182"/>
        <end position="197"/>
    </location>
</feature>
<evidence type="ECO:0000313" key="4">
    <source>
        <dbReference type="Proteomes" id="UP001211907"/>
    </source>
</evidence>
<dbReference type="EMBL" id="JADGJH010000431">
    <property type="protein sequence ID" value="KAJ3129238.1"/>
    <property type="molecule type" value="Genomic_DNA"/>
</dbReference>
<proteinExistence type="predicted"/>
<name>A0AAD5T404_9FUNG</name>
<feature type="region of interest" description="Disordered" evidence="2">
    <location>
        <begin position="167"/>
        <end position="197"/>
    </location>
</feature>
<evidence type="ECO:0000256" key="1">
    <source>
        <dbReference type="SAM" id="Coils"/>
    </source>
</evidence>
<organism evidence="3 4">
    <name type="scientific">Physocladia obscura</name>
    <dbReference type="NCBI Taxonomy" id="109957"/>
    <lineage>
        <taxon>Eukaryota</taxon>
        <taxon>Fungi</taxon>
        <taxon>Fungi incertae sedis</taxon>
        <taxon>Chytridiomycota</taxon>
        <taxon>Chytridiomycota incertae sedis</taxon>
        <taxon>Chytridiomycetes</taxon>
        <taxon>Chytridiales</taxon>
        <taxon>Chytriomycetaceae</taxon>
        <taxon>Physocladia</taxon>
    </lineage>
</organism>
<keyword evidence="1" id="KW-0175">Coiled coil</keyword>
<dbReference type="AlphaFoldDB" id="A0AAD5T404"/>